<evidence type="ECO:0000256" key="2">
    <source>
        <dbReference type="ARBA" id="ARBA00013081"/>
    </source>
</evidence>
<dbReference type="PROSITE" id="PS50969">
    <property type="entry name" value="FCP1"/>
    <property type="match status" value="1"/>
</dbReference>
<feature type="compositionally biased region" description="Basic and acidic residues" evidence="10">
    <location>
        <begin position="490"/>
        <end position="499"/>
    </location>
</feature>
<evidence type="ECO:0000256" key="1">
    <source>
        <dbReference type="ARBA" id="ARBA00004123"/>
    </source>
</evidence>
<feature type="compositionally biased region" description="Basic and acidic residues" evidence="10">
    <location>
        <begin position="415"/>
        <end position="447"/>
    </location>
</feature>
<feature type="domain" description="BRCT" evidence="11">
    <location>
        <begin position="574"/>
        <end position="676"/>
    </location>
</feature>
<comment type="subcellular location">
    <subcellularLocation>
        <location evidence="1 9">Nucleus</location>
    </subcellularLocation>
</comment>
<dbReference type="SMART" id="SM00577">
    <property type="entry name" value="CPDc"/>
    <property type="match status" value="1"/>
</dbReference>
<dbReference type="NCBIfam" id="TIGR02250">
    <property type="entry name" value="FCP1_euk"/>
    <property type="match status" value="1"/>
</dbReference>
<dbReference type="OrthoDB" id="10249888at2759"/>
<gene>
    <name evidence="13" type="ORF">HOLleu_12182</name>
</gene>
<feature type="compositionally biased region" description="Basic and acidic residues" evidence="10">
    <location>
        <begin position="717"/>
        <end position="733"/>
    </location>
</feature>
<dbReference type="Proteomes" id="UP001152320">
    <property type="component" value="Chromosome 5"/>
</dbReference>
<dbReference type="Pfam" id="PF03031">
    <property type="entry name" value="NIF"/>
    <property type="match status" value="1"/>
</dbReference>
<keyword evidence="4" id="KW-0904">Protein phosphatase</keyword>
<protein>
    <recommendedName>
        <fullName evidence="6 9">RNA polymerase II subunit A C-terminal domain phosphatase</fullName>
        <ecNumber evidence="2 9">3.1.3.16</ecNumber>
    </recommendedName>
</protein>
<feature type="region of interest" description="Disordered" evidence="10">
    <location>
        <begin position="404"/>
        <end position="499"/>
    </location>
</feature>
<feature type="compositionally biased region" description="Basic and acidic residues" evidence="10">
    <location>
        <begin position="824"/>
        <end position="835"/>
    </location>
</feature>
<dbReference type="InterPro" id="IPR058785">
    <property type="entry name" value="BSH_FCP1"/>
</dbReference>
<dbReference type="PANTHER" id="PTHR23081">
    <property type="entry name" value="RNA POLYMERASE II CTD PHOSPHATASE"/>
    <property type="match status" value="1"/>
</dbReference>
<dbReference type="GO" id="GO:0008420">
    <property type="term" value="F:RNA polymerase II CTD heptapeptide repeat phosphatase activity"/>
    <property type="evidence" value="ECO:0007669"/>
    <property type="project" value="UniProtKB-UniRule"/>
</dbReference>
<dbReference type="Gene3D" id="2.40.50.100">
    <property type="match status" value="1"/>
</dbReference>
<feature type="region of interest" description="Disordered" evidence="10">
    <location>
        <begin position="771"/>
        <end position="863"/>
    </location>
</feature>
<dbReference type="PROSITE" id="PS50172">
    <property type="entry name" value="BRCT"/>
    <property type="match status" value="1"/>
</dbReference>
<dbReference type="Pfam" id="PF00533">
    <property type="entry name" value="BRCT"/>
    <property type="match status" value="1"/>
</dbReference>
<feature type="compositionally biased region" description="Polar residues" evidence="10">
    <location>
        <begin position="789"/>
        <end position="813"/>
    </location>
</feature>
<feature type="compositionally biased region" description="Basic and acidic residues" evidence="10">
    <location>
        <begin position="473"/>
        <end position="482"/>
    </location>
</feature>
<accession>A0A9Q1C9S3</accession>
<feature type="domain" description="FCP1 homology" evidence="12">
    <location>
        <begin position="152"/>
        <end position="318"/>
    </location>
</feature>
<dbReference type="InterPro" id="IPR004274">
    <property type="entry name" value="FCP1_dom"/>
</dbReference>
<evidence type="ECO:0000259" key="11">
    <source>
        <dbReference type="PROSITE" id="PS50172"/>
    </source>
</evidence>
<dbReference type="CDD" id="cd07521">
    <property type="entry name" value="HAD_FCP1-like"/>
    <property type="match status" value="1"/>
</dbReference>
<dbReference type="InterPro" id="IPR011947">
    <property type="entry name" value="FCP1_euk"/>
</dbReference>
<dbReference type="Pfam" id="PF26077">
    <property type="entry name" value="BSH_Fcp1"/>
    <property type="match status" value="1"/>
</dbReference>
<evidence type="ECO:0000256" key="5">
    <source>
        <dbReference type="ARBA" id="ARBA00023242"/>
    </source>
</evidence>
<evidence type="ECO:0000313" key="13">
    <source>
        <dbReference type="EMBL" id="KAJ8041381.1"/>
    </source>
</evidence>
<comment type="catalytic activity">
    <reaction evidence="8 9">
        <text>O-phospho-L-threonyl-[protein] + H2O = L-threonyl-[protein] + phosphate</text>
        <dbReference type="Rhea" id="RHEA:47004"/>
        <dbReference type="Rhea" id="RHEA-COMP:11060"/>
        <dbReference type="Rhea" id="RHEA-COMP:11605"/>
        <dbReference type="ChEBI" id="CHEBI:15377"/>
        <dbReference type="ChEBI" id="CHEBI:30013"/>
        <dbReference type="ChEBI" id="CHEBI:43474"/>
        <dbReference type="ChEBI" id="CHEBI:61977"/>
        <dbReference type="EC" id="3.1.3.16"/>
    </reaction>
</comment>
<dbReference type="SUPFAM" id="SSF56784">
    <property type="entry name" value="HAD-like"/>
    <property type="match status" value="1"/>
</dbReference>
<dbReference type="EMBL" id="JAIZAY010000005">
    <property type="protein sequence ID" value="KAJ8041381.1"/>
    <property type="molecule type" value="Genomic_DNA"/>
</dbReference>
<comment type="catalytic activity">
    <reaction evidence="7 9">
        <text>O-phospho-L-seryl-[protein] + H2O = L-seryl-[protein] + phosphate</text>
        <dbReference type="Rhea" id="RHEA:20629"/>
        <dbReference type="Rhea" id="RHEA-COMP:9863"/>
        <dbReference type="Rhea" id="RHEA-COMP:11604"/>
        <dbReference type="ChEBI" id="CHEBI:15377"/>
        <dbReference type="ChEBI" id="CHEBI:29999"/>
        <dbReference type="ChEBI" id="CHEBI:43474"/>
        <dbReference type="ChEBI" id="CHEBI:83421"/>
        <dbReference type="EC" id="3.1.3.16"/>
    </reaction>
</comment>
<comment type="function">
    <text evidence="9">This promotes the activity of RNA polymerase II.</text>
</comment>
<feature type="compositionally biased region" description="Polar residues" evidence="10">
    <location>
        <begin position="703"/>
        <end position="712"/>
    </location>
</feature>
<evidence type="ECO:0000256" key="3">
    <source>
        <dbReference type="ARBA" id="ARBA00022801"/>
    </source>
</evidence>
<evidence type="ECO:0000256" key="6">
    <source>
        <dbReference type="ARBA" id="ARBA00040602"/>
    </source>
</evidence>
<dbReference type="InterPro" id="IPR001357">
    <property type="entry name" value="BRCT_dom"/>
</dbReference>
<dbReference type="SMART" id="SM00292">
    <property type="entry name" value="BRCT"/>
    <property type="match status" value="1"/>
</dbReference>
<dbReference type="GO" id="GO:0005634">
    <property type="term" value="C:nucleus"/>
    <property type="evidence" value="ECO:0007669"/>
    <property type="project" value="UniProtKB-SubCell"/>
</dbReference>
<keyword evidence="14" id="KW-1185">Reference proteome</keyword>
<evidence type="ECO:0000256" key="7">
    <source>
        <dbReference type="ARBA" id="ARBA00047761"/>
    </source>
</evidence>
<keyword evidence="3 9" id="KW-0378">Hydrolase</keyword>
<reference evidence="13" key="1">
    <citation type="submission" date="2021-10" db="EMBL/GenBank/DDBJ databases">
        <title>Tropical sea cucumber genome reveals ecological adaptation and Cuvierian tubules defense mechanism.</title>
        <authorList>
            <person name="Chen T."/>
        </authorList>
    </citation>
    <scope>NUCLEOTIDE SEQUENCE</scope>
    <source>
        <strain evidence="13">Nanhai2018</strain>
        <tissue evidence="13">Muscle</tissue>
    </source>
</reference>
<evidence type="ECO:0000256" key="4">
    <source>
        <dbReference type="ARBA" id="ARBA00022912"/>
    </source>
</evidence>
<dbReference type="CDD" id="cd17729">
    <property type="entry name" value="BRCT_CTDP1"/>
    <property type="match status" value="1"/>
</dbReference>
<comment type="caution">
    <text evidence="13">The sequence shown here is derived from an EMBL/GenBank/DDBJ whole genome shotgun (WGS) entry which is preliminary data.</text>
</comment>
<dbReference type="InterPro" id="IPR039189">
    <property type="entry name" value="Fcp1"/>
</dbReference>
<feature type="region of interest" description="Disordered" evidence="10">
    <location>
        <begin position="680"/>
        <end position="749"/>
    </location>
</feature>
<dbReference type="AlphaFoldDB" id="A0A9Q1C9S3"/>
<evidence type="ECO:0000313" key="14">
    <source>
        <dbReference type="Proteomes" id="UP001152320"/>
    </source>
</evidence>
<evidence type="ECO:0000256" key="10">
    <source>
        <dbReference type="SAM" id="MobiDB-lite"/>
    </source>
</evidence>
<evidence type="ECO:0000256" key="9">
    <source>
        <dbReference type="RuleBase" id="RU366066"/>
    </source>
</evidence>
<dbReference type="Gene3D" id="3.40.50.10190">
    <property type="entry name" value="BRCT domain"/>
    <property type="match status" value="1"/>
</dbReference>
<dbReference type="Gene3D" id="3.40.50.1000">
    <property type="entry name" value="HAD superfamily/HAD-like"/>
    <property type="match status" value="1"/>
</dbReference>
<dbReference type="Gene3D" id="1.10.287.10">
    <property type="entry name" value="S15/NS1, RNA-binding"/>
    <property type="match status" value="1"/>
</dbReference>
<dbReference type="EC" id="3.1.3.16" evidence="2 9"/>
<dbReference type="InterPro" id="IPR036412">
    <property type="entry name" value="HAD-like_sf"/>
</dbReference>
<proteinExistence type="predicted"/>
<feature type="compositionally biased region" description="Basic and acidic residues" evidence="10">
    <location>
        <begin position="324"/>
        <end position="369"/>
    </location>
</feature>
<evidence type="ECO:0000256" key="8">
    <source>
        <dbReference type="ARBA" id="ARBA00048336"/>
    </source>
</evidence>
<evidence type="ECO:0000259" key="12">
    <source>
        <dbReference type="PROSITE" id="PS50969"/>
    </source>
</evidence>
<sequence>MAAPLEEILWKGQNRCRVEKLKVKKGSHVSVGSLLVICVILDRDENSQGAQSRKIERLKSSLVGTVHCLYVEEGQVIDPGGLVMTVSPCQHPTVMKDMCADCGADLRAAQGRPGERTQHAAASVAMVHNIPELHVSKEVALELAQNDTQSLLNNKKLVLIVDLDQTVIHTTMKNVHRGLPGVHHFQLLGSGQCYPWYHTKIRPGCKEFLEKLSEKFQLHIFTMGSRPYAHTVARILDPDKKLFSDRILSRDECFDPNSKTANLSSIFPTGDHMVCIIDDREDVWNFAPNLIHVKPYQYFIDTDDINIPPGLLPQENQFSSIPADQKRTIEEKGLMDCEKDESAISVKRDSDDTKTEENSSKEDLLRDEDVPSDIQEKGQIPKKTSENLEKDTLVDVISEQSLSALVSSEVPVDSSRAEETVVQKEDETLKGDDLVVREDTVVVKEGGEENTNGAKDEEQKGQGEGGRQNQGAERQEQEKPKDQICAAAGKKTDVKDEDEELKKDKTLLDAVTDEKSIGSEFFSLSKDEDCTDDYLMYLEDILMRIHRKFFKVYDHFREKKEDFVPDIKYIIPSLRKKVLSDIRITFSAVFPRNLPPERYRLWNVAIALGAEVSKEFIPKGKNEENKTWTTHVIAAKSGTSKVHFARRSRKVHVVTPQWLVACWERWERVDERLYHLTKSASSRNTSGSGRSTPASENDVPPIQKSTLTTKKQITIPEKGKAKEDVNKNQEGTHDGNSQQLPLSMTEDYNPLCSFSSQEIKDMDREVEDIFGESSSSNNSDMGDDDVSIDSPSGQSLGSITQELPSSSEESLTADSPRGWKRKRGDSSSDSDKREEDKEDDDSNSLPSDDKWTSDEERDEMADEIDDLLTYSTTARSFSTHLNMPK</sequence>
<dbReference type="PANTHER" id="PTHR23081:SF36">
    <property type="entry name" value="RNA POLYMERASE II SUBUNIT A C-TERMINAL DOMAIN PHOSPHATASE"/>
    <property type="match status" value="1"/>
</dbReference>
<keyword evidence="5 9" id="KW-0539">Nucleus</keyword>
<name>A0A9Q1C9S3_HOLLE</name>
<feature type="region of interest" description="Disordered" evidence="10">
    <location>
        <begin position="311"/>
        <end position="387"/>
    </location>
</feature>
<dbReference type="InterPro" id="IPR023214">
    <property type="entry name" value="HAD_sf"/>
</dbReference>
<dbReference type="InterPro" id="IPR036420">
    <property type="entry name" value="BRCT_dom_sf"/>
</dbReference>
<dbReference type="SUPFAM" id="SSF52113">
    <property type="entry name" value="BRCT domain"/>
    <property type="match status" value="1"/>
</dbReference>
<organism evidence="13 14">
    <name type="scientific">Holothuria leucospilota</name>
    <name type="common">Black long sea cucumber</name>
    <name type="synonym">Mertensiothuria leucospilota</name>
    <dbReference type="NCBI Taxonomy" id="206669"/>
    <lineage>
        <taxon>Eukaryota</taxon>
        <taxon>Metazoa</taxon>
        <taxon>Echinodermata</taxon>
        <taxon>Eleutherozoa</taxon>
        <taxon>Echinozoa</taxon>
        <taxon>Holothuroidea</taxon>
        <taxon>Aspidochirotacea</taxon>
        <taxon>Aspidochirotida</taxon>
        <taxon>Holothuriidae</taxon>
        <taxon>Holothuria</taxon>
    </lineage>
</organism>
<dbReference type="FunFam" id="3.40.50.10190:FF:000007">
    <property type="entry name" value="RNA polymerase II subunit A C-terminal domain phosphatase"/>
    <property type="match status" value="1"/>
</dbReference>
<feature type="compositionally biased region" description="Low complexity" evidence="10">
    <location>
        <begin position="680"/>
        <end position="692"/>
    </location>
</feature>